<dbReference type="Proteomes" id="UP000298588">
    <property type="component" value="Chromosome"/>
</dbReference>
<dbReference type="KEGG" id="paqt:E8L99_09090"/>
<keyword evidence="2" id="KW-1185">Reference proteome</keyword>
<reference evidence="1 2" key="1">
    <citation type="submission" date="2019-04" db="EMBL/GenBank/DDBJ databases">
        <title>Phreatobacter aquaticus sp. nov.</title>
        <authorList>
            <person name="Choi A."/>
            <person name="Baek K."/>
        </authorList>
    </citation>
    <scope>NUCLEOTIDE SEQUENCE [LARGE SCALE GENOMIC DNA]</scope>
    <source>
        <strain evidence="1 2">NMCR1094</strain>
    </source>
</reference>
<protein>
    <submittedName>
        <fullName evidence="1">Uncharacterized protein</fullName>
    </submittedName>
</protein>
<evidence type="ECO:0000313" key="1">
    <source>
        <dbReference type="EMBL" id="QCK85904.1"/>
    </source>
</evidence>
<evidence type="ECO:0000313" key="2">
    <source>
        <dbReference type="Proteomes" id="UP000298588"/>
    </source>
</evidence>
<organism evidence="1 2">
    <name type="scientific">Phreatobacter aquaticus</name>
    <dbReference type="NCBI Taxonomy" id="2570229"/>
    <lineage>
        <taxon>Bacteria</taxon>
        <taxon>Pseudomonadati</taxon>
        <taxon>Pseudomonadota</taxon>
        <taxon>Alphaproteobacteria</taxon>
        <taxon>Hyphomicrobiales</taxon>
        <taxon>Phreatobacteraceae</taxon>
        <taxon>Phreatobacter</taxon>
    </lineage>
</organism>
<dbReference type="AlphaFoldDB" id="A0A4D7QKK9"/>
<accession>A0A4D7QKK9</accession>
<dbReference type="RefSeq" id="WP_137099236.1">
    <property type="nucleotide sequence ID" value="NZ_CP039865.1"/>
</dbReference>
<sequence length="67" mass="7173">MKRHEQTSSPGNDGVAAIVAIDVREGVSRIAEGRAIEMMASGPDVEQVLERIAVVVDRSWLLTGARA</sequence>
<name>A0A4D7QKK9_9HYPH</name>
<dbReference type="EMBL" id="CP039865">
    <property type="protein sequence ID" value="QCK85904.1"/>
    <property type="molecule type" value="Genomic_DNA"/>
</dbReference>
<gene>
    <name evidence="1" type="ORF">E8L99_09090</name>
</gene>
<proteinExistence type="predicted"/>